<reference evidence="1 2" key="1">
    <citation type="submission" date="2019-07" db="EMBL/GenBank/DDBJ databases">
        <title>Whole genome shotgun sequence of Actinotalea fermentans NBRC 105374.</title>
        <authorList>
            <person name="Hosoyama A."/>
            <person name="Uohara A."/>
            <person name="Ohji S."/>
            <person name="Ichikawa N."/>
        </authorList>
    </citation>
    <scope>NUCLEOTIDE SEQUENCE [LARGE SCALE GENOMIC DNA]</scope>
    <source>
        <strain evidence="1 2">NBRC 105374</strain>
    </source>
</reference>
<dbReference type="EMBL" id="BJYK01000013">
    <property type="protein sequence ID" value="GEN81491.1"/>
    <property type="molecule type" value="Genomic_DNA"/>
</dbReference>
<evidence type="ECO:0000313" key="2">
    <source>
        <dbReference type="Proteomes" id="UP000321484"/>
    </source>
</evidence>
<evidence type="ECO:0000313" key="1">
    <source>
        <dbReference type="EMBL" id="GEN81491.1"/>
    </source>
</evidence>
<organism evidence="1 2">
    <name type="scientific">Actinotalea fermentans</name>
    <dbReference type="NCBI Taxonomy" id="43671"/>
    <lineage>
        <taxon>Bacteria</taxon>
        <taxon>Bacillati</taxon>
        <taxon>Actinomycetota</taxon>
        <taxon>Actinomycetes</taxon>
        <taxon>Micrococcales</taxon>
        <taxon>Cellulomonadaceae</taxon>
        <taxon>Actinotalea</taxon>
    </lineage>
</organism>
<dbReference type="Proteomes" id="UP000321484">
    <property type="component" value="Unassembled WGS sequence"/>
</dbReference>
<evidence type="ECO:0008006" key="3">
    <source>
        <dbReference type="Google" id="ProtNLM"/>
    </source>
</evidence>
<gene>
    <name evidence="1" type="ORF">AFE02nite_32250</name>
</gene>
<keyword evidence="2" id="KW-1185">Reference proteome</keyword>
<sequence length="118" mass="12440">MRRFHPIMSWLLWETPGMAGGLQVAGDRVRTWAAVVASAGAEITPAGVQAAASRVGGAVPGSQTTGAFTELAGQVEARVRALSRACEAWSQDVGAALREFEDSDEYAADRARRAGRPL</sequence>
<proteinExistence type="predicted"/>
<accession>A0A511Z222</accession>
<comment type="caution">
    <text evidence="1">The sequence shown here is derived from an EMBL/GenBank/DDBJ whole genome shotgun (WGS) entry which is preliminary data.</text>
</comment>
<name>A0A511Z222_9CELL</name>
<dbReference type="AlphaFoldDB" id="A0A511Z222"/>
<protein>
    <recommendedName>
        <fullName evidence="3">Excreted virulence factor EspC, type VII ESX diderm</fullName>
    </recommendedName>
</protein>